<dbReference type="Pfam" id="PF07690">
    <property type="entry name" value="MFS_1"/>
    <property type="match status" value="1"/>
</dbReference>
<organism evidence="8 9">
    <name type="scientific">Rotaria sordida</name>
    <dbReference type="NCBI Taxonomy" id="392033"/>
    <lineage>
        <taxon>Eukaryota</taxon>
        <taxon>Metazoa</taxon>
        <taxon>Spiralia</taxon>
        <taxon>Gnathifera</taxon>
        <taxon>Rotifera</taxon>
        <taxon>Eurotatoria</taxon>
        <taxon>Bdelloidea</taxon>
        <taxon>Philodinida</taxon>
        <taxon>Philodinidae</taxon>
        <taxon>Rotaria</taxon>
    </lineage>
</organism>
<dbReference type="SUPFAM" id="SSF103473">
    <property type="entry name" value="MFS general substrate transporter"/>
    <property type="match status" value="1"/>
</dbReference>
<evidence type="ECO:0000256" key="1">
    <source>
        <dbReference type="ARBA" id="ARBA00004141"/>
    </source>
</evidence>
<evidence type="ECO:0000313" key="9">
    <source>
        <dbReference type="Proteomes" id="UP000663882"/>
    </source>
</evidence>
<evidence type="ECO:0000256" key="4">
    <source>
        <dbReference type="ARBA" id="ARBA00022989"/>
    </source>
</evidence>
<dbReference type="GO" id="GO:0022857">
    <property type="term" value="F:transmembrane transporter activity"/>
    <property type="evidence" value="ECO:0007669"/>
    <property type="project" value="InterPro"/>
</dbReference>
<evidence type="ECO:0000259" key="7">
    <source>
        <dbReference type="PROSITE" id="PS50850"/>
    </source>
</evidence>
<sequence length="86" mass="9575">MILWGTITLGIAVVKNATQLIVVRFLLGMTEAGFFPGIVIYLSFWYRKQEQIFRIAIFFSAAAMAGGIGSIMVSMIDYTDNYLLSV</sequence>
<name>A0A815UGI2_9BILA</name>
<dbReference type="InterPro" id="IPR036259">
    <property type="entry name" value="MFS_trans_sf"/>
</dbReference>
<evidence type="ECO:0000256" key="3">
    <source>
        <dbReference type="ARBA" id="ARBA00022692"/>
    </source>
</evidence>
<evidence type="ECO:0000256" key="5">
    <source>
        <dbReference type="ARBA" id="ARBA00023136"/>
    </source>
</evidence>
<evidence type="ECO:0000256" key="2">
    <source>
        <dbReference type="ARBA" id="ARBA00022448"/>
    </source>
</evidence>
<dbReference type="Gene3D" id="1.20.1250.20">
    <property type="entry name" value="MFS general substrate transporter like domains"/>
    <property type="match status" value="1"/>
</dbReference>
<dbReference type="EMBL" id="CAJNOO010015743">
    <property type="protein sequence ID" value="CAF1519163.1"/>
    <property type="molecule type" value="Genomic_DNA"/>
</dbReference>
<dbReference type="PANTHER" id="PTHR43791">
    <property type="entry name" value="PERMEASE-RELATED"/>
    <property type="match status" value="1"/>
</dbReference>
<feature type="transmembrane region" description="Helical" evidence="6">
    <location>
        <begin position="20"/>
        <end position="44"/>
    </location>
</feature>
<reference evidence="8" key="1">
    <citation type="submission" date="2021-02" db="EMBL/GenBank/DDBJ databases">
        <authorList>
            <person name="Nowell W R."/>
        </authorList>
    </citation>
    <scope>NUCLEOTIDE SEQUENCE</scope>
</reference>
<keyword evidence="4 6" id="KW-1133">Transmembrane helix</keyword>
<comment type="caution">
    <text evidence="8">The sequence shown here is derived from an EMBL/GenBank/DDBJ whole genome shotgun (WGS) entry which is preliminary data.</text>
</comment>
<gene>
    <name evidence="8" type="ORF">RFH988_LOCUS39269</name>
</gene>
<feature type="domain" description="Major facilitator superfamily (MFS) profile" evidence="7">
    <location>
        <begin position="1"/>
        <end position="86"/>
    </location>
</feature>
<keyword evidence="2" id="KW-0813">Transport</keyword>
<protein>
    <recommendedName>
        <fullName evidence="7">Major facilitator superfamily (MFS) profile domain-containing protein</fullName>
    </recommendedName>
</protein>
<dbReference type="GO" id="GO:0016020">
    <property type="term" value="C:membrane"/>
    <property type="evidence" value="ECO:0007669"/>
    <property type="project" value="UniProtKB-SubCell"/>
</dbReference>
<evidence type="ECO:0000313" key="8">
    <source>
        <dbReference type="EMBL" id="CAF1519163.1"/>
    </source>
</evidence>
<feature type="transmembrane region" description="Helical" evidence="6">
    <location>
        <begin position="56"/>
        <end position="76"/>
    </location>
</feature>
<dbReference type="InterPro" id="IPR020846">
    <property type="entry name" value="MFS_dom"/>
</dbReference>
<keyword evidence="3 6" id="KW-0812">Transmembrane</keyword>
<dbReference type="OrthoDB" id="3639251at2759"/>
<dbReference type="AlphaFoldDB" id="A0A815UGI2"/>
<dbReference type="PANTHER" id="PTHR43791:SF36">
    <property type="entry name" value="TRANSPORTER, PUTATIVE (AFU_ORTHOLOGUE AFUA_6G08340)-RELATED"/>
    <property type="match status" value="1"/>
</dbReference>
<keyword evidence="5 6" id="KW-0472">Membrane</keyword>
<proteinExistence type="predicted"/>
<dbReference type="PROSITE" id="PS50850">
    <property type="entry name" value="MFS"/>
    <property type="match status" value="1"/>
</dbReference>
<dbReference type="InterPro" id="IPR011701">
    <property type="entry name" value="MFS"/>
</dbReference>
<accession>A0A815UGI2</accession>
<evidence type="ECO:0000256" key="6">
    <source>
        <dbReference type="SAM" id="Phobius"/>
    </source>
</evidence>
<dbReference type="Proteomes" id="UP000663882">
    <property type="component" value="Unassembled WGS sequence"/>
</dbReference>
<comment type="subcellular location">
    <subcellularLocation>
        <location evidence="1">Membrane</location>
        <topology evidence="1">Multi-pass membrane protein</topology>
    </subcellularLocation>
</comment>